<comment type="catalytic activity">
    <reaction evidence="9">
        <text>N(4)-(alpha-D-Man-(1-&gt;2)-alpha-D-Man-(1-&gt;2)-alpha-D-Man-(1-&gt;3)-[alpha-D-Man-(1-&gt;2)-alpha-D-Man-(1-&gt;3)-[alpha-D-Man-(1-&gt;2)-alpha-D-Man-(1-&gt;6)]-alpha-D-Man-(1-&gt;6)]-beta-D-Man-(1-&gt;4)-beta-D-GlcNAc-(1-&gt;4)-beta-D-GlcNAc)-L-asparaginyl-[protein] (N-glucan mannose isomer 9A1,2,3B1,2,3) + 4 H2O = N(4)-(alpha-D-Man-(1-&gt;3)-[alpha-D-Man-(1-&gt;3)-[alpha-D-Man-(1-&gt;6)]-alpha-D-Man-(1-&gt;6)]-beta-D-Man-(1-&gt;4)-beta-D-GlcNAc-(1-&gt;4)-beta-D-GlcNAc)-L-asparaginyl-[protein] (N-glucan mannose isomer 5A1,2) + 4 beta-D-mannose</text>
        <dbReference type="Rhea" id="RHEA:56008"/>
        <dbReference type="Rhea" id="RHEA-COMP:14356"/>
        <dbReference type="Rhea" id="RHEA-COMP:14367"/>
        <dbReference type="ChEBI" id="CHEBI:15377"/>
        <dbReference type="ChEBI" id="CHEBI:28563"/>
        <dbReference type="ChEBI" id="CHEBI:59087"/>
        <dbReference type="ChEBI" id="CHEBI:139493"/>
        <dbReference type="EC" id="3.2.1.113"/>
    </reaction>
</comment>
<dbReference type="EMBL" id="JAEUBF010000390">
    <property type="protein sequence ID" value="KAH3679030.1"/>
    <property type="molecule type" value="Genomic_DNA"/>
</dbReference>
<keyword evidence="17" id="KW-1185">Reference proteome</keyword>
<feature type="active site" description="Proton donor" evidence="10">
    <location>
        <position position="201"/>
    </location>
</feature>
<evidence type="ECO:0000256" key="13">
    <source>
        <dbReference type="RuleBase" id="RU361193"/>
    </source>
</evidence>
<keyword evidence="4 11" id="KW-0479">Metal-binding</keyword>
<dbReference type="EC" id="3.2.1.-" evidence="13"/>
<name>A0A9P8PWS7_9ASCO</name>
<feature type="active site" description="Proton donor" evidence="10">
    <location>
        <position position="457"/>
    </location>
</feature>
<dbReference type="Pfam" id="PF01532">
    <property type="entry name" value="Glyco_hydro_47"/>
    <property type="match status" value="1"/>
</dbReference>
<proteinExistence type="inferred from homology"/>
<keyword evidence="15" id="KW-0812">Transmembrane</keyword>
<evidence type="ECO:0000256" key="3">
    <source>
        <dbReference type="ARBA" id="ARBA00007658"/>
    </source>
</evidence>
<protein>
    <recommendedName>
        <fullName evidence="13">alpha-1,2-Mannosidase</fullName>
        <ecNumber evidence="13">3.2.1.-</ecNumber>
    </recommendedName>
</protein>
<dbReference type="PRINTS" id="PR00747">
    <property type="entry name" value="GLYHDRLASE47"/>
</dbReference>
<dbReference type="InterPro" id="IPR050749">
    <property type="entry name" value="Glycosyl_Hydrolase_47"/>
</dbReference>
<dbReference type="InterPro" id="IPR036026">
    <property type="entry name" value="Seven-hairpin_glycosidases"/>
</dbReference>
<evidence type="ECO:0000256" key="7">
    <source>
        <dbReference type="ARBA" id="ARBA00023157"/>
    </source>
</evidence>
<evidence type="ECO:0000256" key="5">
    <source>
        <dbReference type="ARBA" id="ARBA00022801"/>
    </source>
</evidence>
<dbReference type="InterPro" id="IPR012341">
    <property type="entry name" value="6hp_glycosidase-like_sf"/>
</dbReference>
<feature type="binding site" evidence="11">
    <location>
        <position position="573"/>
    </location>
    <ligand>
        <name>Ca(2+)</name>
        <dbReference type="ChEBI" id="CHEBI:29108"/>
    </ligand>
</feature>
<evidence type="ECO:0000256" key="14">
    <source>
        <dbReference type="SAM" id="MobiDB-lite"/>
    </source>
</evidence>
<dbReference type="InterPro" id="IPR001382">
    <property type="entry name" value="Glyco_hydro_47"/>
</dbReference>
<feature type="compositionally biased region" description="Low complexity" evidence="14">
    <location>
        <begin position="44"/>
        <end position="54"/>
    </location>
</feature>
<comment type="catalytic activity">
    <reaction evidence="8">
        <text>N(4)-(alpha-D-Man-(1-&gt;2)-alpha-D-Man-(1-&gt;2)-alpha-D-Man-(1-&gt;3)-[alpha-D-Man-(1-&gt;3)-[alpha-D-Man-(1-&gt;2)-alpha-D-Man-(1-&gt;6)]-alpha-D-Man-(1-&gt;6)]-beta-D-Man-(1-&gt;4)-beta-D-GlcNAc-(1-&gt;4)-beta-D-GlcNAc)-L-asparaginyl-[protein] (N-glucan mannose isomer 8A1,2,3B1,3) + 3 H2O = N(4)-(alpha-D-Man-(1-&gt;3)-[alpha-D-Man-(1-&gt;3)-[alpha-D-Man-(1-&gt;6)]-alpha-D-Man-(1-&gt;6)]-beta-D-Man-(1-&gt;4)-beta-D-GlcNAc-(1-&gt;4)-beta-D-GlcNAc)-L-asparaginyl-[protein] (N-glucan mannose isomer 5A1,2) + 3 beta-D-mannose</text>
        <dbReference type="Rhea" id="RHEA:56028"/>
        <dbReference type="Rhea" id="RHEA-COMP:14358"/>
        <dbReference type="Rhea" id="RHEA-COMP:14367"/>
        <dbReference type="ChEBI" id="CHEBI:15377"/>
        <dbReference type="ChEBI" id="CHEBI:28563"/>
        <dbReference type="ChEBI" id="CHEBI:59087"/>
        <dbReference type="ChEBI" id="CHEBI:60628"/>
        <dbReference type="EC" id="3.2.1.113"/>
    </reaction>
</comment>
<evidence type="ECO:0000256" key="10">
    <source>
        <dbReference type="PIRSR" id="PIRSR601382-1"/>
    </source>
</evidence>
<feature type="transmembrane region" description="Helical" evidence="15">
    <location>
        <begin position="78"/>
        <end position="96"/>
    </location>
</feature>
<reference evidence="16" key="1">
    <citation type="journal article" date="2021" name="Open Biol.">
        <title>Shared evolutionary footprints suggest mitochondrial oxidative damage underlies multiple complex I losses in fungi.</title>
        <authorList>
            <person name="Schikora-Tamarit M.A."/>
            <person name="Marcet-Houben M."/>
            <person name="Nosek J."/>
            <person name="Gabaldon T."/>
        </authorList>
    </citation>
    <scope>NUCLEOTIDE SEQUENCE</scope>
    <source>
        <strain evidence="16">CBS6341</strain>
    </source>
</reference>
<dbReference type="PANTHER" id="PTHR11742">
    <property type="entry name" value="MANNOSYL-OLIGOSACCHARIDE ALPHA-1,2-MANNOSIDASE-RELATED"/>
    <property type="match status" value="1"/>
</dbReference>
<feature type="active site" evidence="10">
    <location>
        <position position="485"/>
    </location>
</feature>
<evidence type="ECO:0000256" key="1">
    <source>
        <dbReference type="ARBA" id="ARBA00001913"/>
    </source>
</evidence>
<evidence type="ECO:0000256" key="4">
    <source>
        <dbReference type="ARBA" id="ARBA00022723"/>
    </source>
</evidence>
<evidence type="ECO:0000256" key="2">
    <source>
        <dbReference type="ARBA" id="ARBA00004922"/>
    </source>
</evidence>
<keyword evidence="15" id="KW-0472">Membrane</keyword>
<evidence type="ECO:0000313" key="17">
    <source>
        <dbReference type="Proteomes" id="UP000769528"/>
    </source>
</evidence>
<comment type="caution">
    <text evidence="16">The sequence shown here is derived from an EMBL/GenBank/DDBJ whole genome shotgun (WGS) entry which is preliminary data.</text>
</comment>
<dbReference type="Gene3D" id="1.50.10.10">
    <property type="match status" value="1"/>
</dbReference>
<dbReference type="SUPFAM" id="SSF48225">
    <property type="entry name" value="Seven-hairpin glycosidases"/>
    <property type="match status" value="1"/>
</dbReference>
<keyword evidence="15" id="KW-1133">Transmembrane helix</keyword>
<dbReference type="PANTHER" id="PTHR11742:SF55">
    <property type="entry name" value="ENDOPLASMIC RETICULUM MANNOSYL-OLIGOSACCHARIDE 1,2-ALPHA-MANNOSIDASE"/>
    <property type="match status" value="1"/>
</dbReference>
<dbReference type="GO" id="GO:0005975">
    <property type="term" value="P:carbohydrate metabolic process"/>
    <property type="evidence" value="ECO:0007669"/>
    <property type="project" value="InterPro"/>
</dbReference>
<comment type="pathway">
    <text evidence="2">Protein modification; protein glycosylation.</text>
</comment>
<reference evidence="16" key="2">
    <citation type="submission" date="2021-01" db="EMBL/GenBank/DDBJ databases">
        <authorList>
            <person name="Schikora-Tamarit M.A."/>
        </authorList>
    </citation>
    <scope>NUCLEOTIDE SEQUENCE</scope>
    <source>
        <strain evidence="16">CBS6341</strain>
    </source>
</reference>
<dbReference type="Proteomes" id="UP000769528">
    <property type="component" value="Unassembled WGS sequence"/>
</dbReference>
<gene>
    <name evidence="16" type="ORF">WICMUC_001225</name>
</gene>
<evidence type="ECO:0000256" key="8">
    <source>
        <dbReference type="ARBA" id="ARBA00047669"/>
    </source>
</evidence>
<comment type="cofactor">
    <cofactor evidence="1 11">
        <name>Ca(2+)</name>
        <dbReference type="ChEBI" id="CHEBI:29108"/>
    </cofactor>
</comment>
<keyword evidence="7 12" id="KW-1015">Disulfide bond</keyword>
<evidence type="ECO:0000313" key="16">
    <source>
        <dbReference type="EMBL" id="KAH3679030.1"/>
    </source>
</evidence>
<feature type="disulfide bond" evidence="12">
    <location>
        <begin position="400"/>
        <end position="443"/>
    </location>
</feature>
<keyword evidence="5 13" id="KW-0378">Hydrolase</keyword>
<feature type="active site" evidence="10">
    <location>
        <position position="333"/>
    </location>
</feature>
<dbReference type="GO" id="GO:0005783">
    <property type="term" value="C:endoplasmic reticulum"/>
    <property type="evidence" value="ECO:0007669"/>
    <property type="project" value="TreeGrafter"/>
</dbReference>
<dbReference type="GO" id="GO:0005509">
    <property type="term" value="F:calcium ion binding"/>
    <property type="evidence" value="ECO:0007669"/>
    <property type="project" value="InterPro"/>
</dbReference>
<dbReference type="AlphaFoldDB" id="A0A9P8PWS7"/>
<evidence type="ECO:0000256" key="6">
    <source>
        <dbReference type="ARBA" id="ARBA00022837"/>
    </source>
</evidence>
<dbReference type="GO" id="GO:0004571">
    <property type="term" value="F:mannosyl-oligosaccharide 1,2-alpha-mannosidase activity"/>
    <property type="evidence" value="ECO:0007669"/>
    <property type="project" value="UniProtKB-EC"/>
</dbReference>
<keyword evidence="6 11" id="KW-0106">Calcium</keyword>
<evidence type="ECO:0000256" key="9">
    <source>
        <dbReference type="ARBA" id="ARBA00048605"/>
    </source>
</evidence>
<feature type="region of interest" description="Disordered" evidence="14">
    <location>
        <begin position="44"/>
        <end position="69"/>
    </location>
</feature>
<dbReference type="GO" id="GO:0036503">
    <property type="term" value="P:ERAD pathway"/>
    <property type="evidence" value="ECO:0007669"/>
    <property type="project" value="UniProtKB-ARBA"/>
</dbReference>
<dbReference type="GO" id="GO:0016020">
    <property type="term" value="C:membrane"/>
    <property type="evidence" value="ECO:0007669"/>
    <property type="project" value="InterPro"/>
</dbReference>
<evidence type="ECO:0000256" key="15">
    <source>
        <dbReference type="SAM" id="Phobius"/>
    </source>
</evidence>
<accession>A0A9P8PWS7</accession>
<dbReference type="OrthoDB" id="8118055at2759"/>
<comment type="similarity">
    <text evidence="3 13">Belongs to the glycosyl hydrolase 47 family.</text>
</comment>
<feature type="region of interest" description="Disordered" evidence="14">
    <location>
        <begin position="1"/>
        <end position="22"/>
    </location>
</feature>
<evidence type="ECO:0000256" key="11">
    <source>
        <dbReference type="PIRSR" id="PIRSR601382-2"/>
    </source>
</evidence>
<keyword evidence="13" id="KW-0326">Glycosidase</keyword>
<evidence type="ECO:0000256" key="12">
    <source>
        <dbReference type="PIRSR" id="PIRSR601382-3"/>
    </source>
</evidence>
<organism evidence="16 17">
    <name type="scientific">Wickerhamomyces mucosus</name>
    <dbReference type="NCBI Taxonomy" id="1378264"/>
    <lineage>
        <taxon>Eukaryota</taxon>
        <taxon>Fungi</taxon>
        <taxon>Dikarya</taxon>
        <taxon>Ascomycota</taxon>
        <taxon>Saccharomycotina</taxon>
        <taxon>Saccharomycetes</taxon>
        <taxon>Phaffomycetales</taxon>
        <taxon>Wickerhamomycetaceae</taxon>
        <taxon>Wickerhamomyces</taxon>
    </lineage>
</organism>
<sequence>MSFSQSKPGFGLRHHSNSNNNNTFNFNSQEQSYWKAVRNSIPSLNNNNKNSLPLYKDKPVNGSSSSSSNLKSQRKKVMIFKGVILLLIFYLFYYLGTFIKYELLQESHPSDSIDWNKAKLEVKQVFKESWANYEKDAWGKDVYKPLSKKGENMGPLPLGWIIVDSLDSLLIMGLDEEYKTAESWVANELTYDFDYEVNVFETTIRMLGGLLSAFYLSQNDMYLEKATDLGNRILGAFDSPSGLPYASVNLHTKRGKRSHADGGASSTAEVSTLQLEFKYLAKLTGESLYWEKVENIMKILDDNHATDGLVPIFVHPDTGKYVNNLIRLGSRGDSYYEYLLKQYLQTEETEPIYNSMYQQSVRGIKDHLLKKSKPSGLAFLGERERGISGPLSNKMDHLVCFIGGLFALGATEGVSELEARKSSNWSPLKEEDLLLAKDITHTCYQMYHQTATGLSPEIVVFNTNLDSNEDFYIKPNDRHNLQRPETVESLFILYRITKDPIYRKWGYEIFQNFVKFTKTNDGSYTSLKDVTSIPPKFEDNMESFWLAETLKYLYLLFEDDESILPLDQVIFNTEAHPLPRFSMNPLFKTGWSRTNLNGIKQVNNAREELNVPIDQSKKSNVDQQQLEQPKINTPIAEKPAKPALKQLEELAKLQTNDQSTDDPIKLEIKEKLQNGESTNDIIEELIQQDV</sequence>